<accession>A0AAU7LJQ0</accession>
<geneLocation type="chloroplast" evidence="7"/>
<dbReference type="PROSITE" id="PS00527">
    <property type="entry name" value="RIBOSOMAL_S14"/>
    <property type="match status" value="1"/>
</dbReference>
<evidence type="ECO:0000256" key="1">
    <source>
        <dbReference type="ARBA" id="ARBA00009083"/>
    </source>
</evidence>
<dbReference type="GO" id="GO:0019843">
    <property type="term" value="F:rRNA binding"/>
    <property type="evidence" value="ECO:0007669"/>
    <property type="project" value="UniProtKB-UniRule"/>
</dbReference>
<dbReference type="Gene3D" id="1.10.287.1480">
    <property type="match status" value="1"/>
</dbReference>
<keyword evidence="3 5" id="KW-0687">Ribonucleoprotein</keyword>
<keyword evidence="7" id="KW-0934">Plastid</keyword>
<evidence type="ECO:0000313" key="7">
    <source>
        <dbReference type="EMBL" id="XBP28986.1"/>
    </source>
</evidence>
<dbReference type="GO" id="GO:0003735">
    <property type="term" value="F:structural constituent of ribosome"/>
    <property type="evidence" value="ECO:0007669"/>
    <property type="project" value="InterPro"/>
</dbReference>
<dbReference type="PANTHER" id="PTHR19836">
    <property type="entry name" value="30S RIBOSOMAL PROTEIN S14"/>
    <property type="match status" value="1"/>
</dbReference>
<keyword evidence="7" id="KW-0150">Chloroplast</keyword>
<dbReference type="Pfam" id="PF00253">
    <property type="entry name" value="Ribosomal_S14"/>
    <property type="match status" value="1"/>
</dbReference>
<evidence type="ECO:0000256" key="6">
    <source>
        <dbReference type="SAM" id="Coils"/>
    </source>
</evidence>
<evidence type="ECO:0000256" key="3">
    <source>
        <dbReference type="ARBA" id="ARBA00023274"/>
    </source>
</evidence>
<keyword evidence="2 5" id="KW-0689">Ribosomal protein</keyword>
<evidence type="ECO:0000256" key="2">
    <source>
        <dbReference type="ARBA" id="ARBA00022980"/>
    </source>
</evidence>
<gene>
    <name evidence="5 7" type="primary">rps14</name>
</gene>
<keyword evidence="5" id="KW-0694">RNA-binding</keyword>
<dbReference type="PANTHER" id="PTHR19836:SF19">
    <property type="entry name" value="SMALL RIBOSOMAL SUBUNIT PROTEIN US14M"/>
    <property type="match status" value="1"/>
</dbReference>
<comment type="subcellular location">
    <subcellularLocation>
        <location evidence="5">Plastid</location>
        <location evidence="5">Chloroplast</location>
    </subcellularLocation>
</comment>
<dbReference type="InterPro" id="IPR018271">
    <property type="entry name" value="Ribosomal_uS14_CS"/>
</dbReference>
<proteinExistence type="inferred from homology"/>
<comment type="subunit">
    <text evidence="5">Part of the 30S ribosomal subunit.</text>
</comment>
<dbReference type="HAMAP" id="MF_00537">
    <property type="entry name" value="Ribosomal_uS14_1"/>
    <property type="match status" value="1"/>
</dbReference>
<dbReference type="EMBL" id="OR858607">
    <property type="protein sequence ID" value="XBP28986.1"/>
    <property type="molecule type" value="Genomic_DNA"/>
</dbReference>
<keyword evidence="5" id="KW-0699">rRNA-binding</keyword>
<organism evidence="7">
    <name type="scientific">Streptosarcina moshanensis</name>
    <dbReference type="NCBI Taxonomy" id="3096259"/>
    <lineage>
        <taxon>Eukaryota</taxon>
        <taxon>Viridiplantae</taxon>
        <taxon>Streptophyta</taxon>
        <taxon>Klebsormidiophyceae</taxon>
        <taxon>Hormidiellales</taxon>
        <taxon>Hormidiellaceae</taxon>
        <taxon>Streptosarcina</taxon>
    </lineage>
</organism>
<dbReference type="FunFam" id="1.10.287.1480:FF:000001">
    <property type="entry name" value="30S ribosomal protein S14"/>
    <property type="match status" value="1"/>
</dbReference>
<comment type="function">
    <text evidence="5">Binds 16S rRNA, required for the assembly of 30S particles.</text>
</comment>
<keyword evidence="6" id="KW-0175">Coiled coil</keyword>
<evidence type="ECO:0000256" key="5">
    <source>
        <dbReference type="HAMAP-Rule" id="MF_00537"/>
    </source>
</evidence>
<dbReference type="InterPro" id="IPR001209">
    <property type="entry name" value="Ribosomal_uS14"/>
</dbReference>
<dbReference type="GO" id="GO:0015935">
    <property type="term" value="C:small ribosomal subunit"/>
    <property type="evidence" value="ECO:0007669"/>
    <property type="project" value="TreeGrafter"/>
</dbReference>
<name>A0AAU7LJQ0_9VIRI</name>
<reference evidence="7" key="1">
    <citation type="submission" date="2023-11" db="EMBL/GenBank/DDBJ databases">
        <authorList>
            <person name="Liu Y."/>
        </authorList>
    </citation>
    <scope>NUCLEOTIDE SEQUENCE</scope>
</reference>
<protein>
    <recommendedName>
        <fullName evidence="4 5">Small ribosomal subunit protein uS14c</fullName>
    </recommendedName>
</protein>
<dbReference type="SUPFAM" id="SSF57716">
    <property type="entry name" value="Glucocorticoid receptor-like (DNA-binding domain)"/>
    <property type="match status" value="1"/>
</dbReference>
<dbReference type="GO" id="GO:0006412">
    <property type="term" value="P:translation"/>
    <property type="evidence" value="ECO:0007669"/>
    <property type="project" value="UniProtKB-UniRule"/>
</dbReference>
<feature type="coiled-coil region" evidence="6">
    <location>
        <begin position="10"/>
        <end position="40"/>
    </location>
</feature>
<dbReference type="AlphaFoldDB" id="A0AAU7LJQ0"/>
<evidence type="ECO:0000256" key="4">
    <source>
        <dbReference type="ARBA" id="ARBA00035247"/>
    </source>
</evidence>
<dbReference type="GO" id="GO:0009507">
    <property type="term" value="C:chloroplast"/>
    <property type="evidence" value="ECO:0007669"/>
    <property type="project" value="UniProtKB-SubCell"/>
</dbReference>
<sequence>MAKKSLIQREKKRERLIERYKNRREELKQLIRQADSLEEKWSFHRKLQALPRDSAPNRLHNRCFLTGRPRAYSRDFGLSRHVVRKMAHEGELPGVTKSSW</sequence>
<dbReference type="InterPro" id="IPR023036">
    <property type="entry name" value="Ribosomal_uS14_bac/plastid"/>
</dbReference>
<comment type="similarity">
    <text evidence="1 5">Belongs to the universal ribosomal protein uS14 family.</text>
</comment>
<dbReference type="NCBIfam" id="NF006477">
    <property type="entry name" value="PRK08881.1"/>
    <property type="match status" value="1"/>
</dbReference>